<organism evidence="2 3">
    <name type="scientific">Mycobacterium timonense</name>
    <dbReference type="NCBI Taxonomy" id="701043"/>
    <lineage>
        <taxon>Bacteria</taxon>
        <taxon>Bacillati</taxon>
        <taxon>Actinomycetota</taxon>
        <taxon>Actinomycetes</taxon>
        <taxon>Mycobacteriales</taxon>
        <taxon>Mycobacteriaceae</taxon>
        <taxon>Mycobacterium</taxon>
        <taxon>Mycobacterium avium complex (MAC)</taxon>
    </lineage>
</organism>
<protein>
    <submittedName>
        <fullName evidence="2">Uncharacterized protein</fullName>
    </submittedName>
</protein>
<feature type="compositionally biased region" description="Basic and acidic residues" evidence="1">
    <location>
        <begin position="91"/>
        <end position="103"/>
    </location>
</feature>
<evidence type="ECO:0000313" key="2">
    <source>
        <dbReference type="EMBL" id="ORB81764.1"/>
    </source>
</evidence>
<accession>A0ABX3TSG1</accession>
<sequence length="109" mass="12095">MVPEWTDSDVDTMYLAAKLMQEFWSPETSANVCKNLAAEIRQLLSQCGLTPMSRRSLQWEIERAEEAQERGRSRRAAGGTAASGSKLAKNGKVDPRVARRERNGLQSVG</sequence>
<dbReference type="EMBL" id="MVIL01000003">
    <property type="protein sequence ID" value="ORB81764.1"/>
    <property type="molecule type" value="Genomic_DNA"/>
</dbReference>
<evidence type="ECO:0000313" key="3">
    <source>
        <dbReference type="Proteomes" id="UP000192847"/>
    </source>
</evidence>
<keyword evidence="3" id="KW-1185">Reference proteome</keyword>
<dbReference type="Pfam" id="PF25673">
    <property type="entry name" value="Terminase_7"/>
    <property type="match status" value="1"/>
</dbReference>
<dbReference type="Proteomes" id="UP000192847">
    <property type="component" value="Unassembled WGS sequence"/>
</dbReference>
<feature type="region of interest" description="Disordered" evidence="1">
    <location>
        <begin position="67"/>
        <end position="109"/>
    </location>
</feature>
<dbReference type="InterPro" id="IPR057972">
    <property type="entry name" value="Terminase_7"/>
</dbReference>
<comment type="caution">
    <text evidence="2">The sequence shown here is derived from an EMBL/GenBank/DDBJ whole genome shotgun (WGS) entry which is preliminary data.</text>
</comment>
<name>A0ABX3TSG1_9MYCO</name>
<gene>
    <name evidence="2" type="ORF">BST46_01840</name>
</gene>
<reference evidence="2 3" key="1">
    <citation type="submission" date="2017-02" db="EMBL/GenBank/DDBJ databases">
        <title>The new phylogeny of genus Mycobacterium.</title>
        <authorList>
            <person name="Tortoli E."/>
            <person name="Trovato A."/>
            <person name="Cirillo D.M."/>
        </authorList>
    </citation>
    <scope>NUCLEOTIDE SEQUENCE [LARGE SCALE GENOMIC DNA]</scope>
    <source>
        <strain evidence="2 3">CCUG 56329</strain>
    </source>
</reference>
<feature type="compositionally biased region" description="Low complexity" evidence="1">
    <location>
        <begin position="76"/>
        <end position="85"/>
    </location>
</feature>
<proteinExistence type="predicted"/>
<evidence type="ECO:0000256" key="1">
    <source>
        <dbReference type="SAM" id="MobiDB-lite"/>
    </source>
</evidence>